<dbReference type="PANTHER" id="PTHR33992">
    <property type="entry name" value="RIBONUCLEASE P PROTEIN COMPONENT"/>
    <property type="match status" value="1"/>
</dbReference>
<accession>A0A7H1AZ67</accession>
<name>A0A7H1AZ67_9GAMM</name>
<dbReference type="GO" id="GO:0030677">
    <property type="term" value="C:ribonuclease P complex"/>
    <property type="evidence" value="ECO:0007669"/>
    <property type="project" value="TreeGrafter"/>
</dbReference>
<dbReference type="Proteomes" id="UP000516346">
    <property type="component" value="Chromosome"/>
</dbReference>
<dbReference type="GO" id="GO:0004526">
    <property type="term" value="F:ribonuclease P activity"/>
    <property type="evidence" value="ECO:0007669"/>
    <property type="project" value="UniProtKB-UniRule"/>
</dbReference>
<dbReference type="AlphaFoldDB" id="A0A7H1AZ67"/>
<dbReference type="GO" id="GO:0042781">
    <property type="term" value="F:3'-tRNA processing endoribonuclease activity"/>
    <property type="evidence" value="ECO:0007669"/>
    <property type="project" value="TreeGrafter"/>
</dbReference>
<evidence type="ECO:0000256" key="3">
    <source>
        <dbReference type="ARBA" id="ARBA00022722"/>
    </source>
</evidence>
<dbReference type="SUPFAM" id="SSF54211">
    <property type="entry name" value="Ribosomal protein S5 domain 2-like"/>
    <property type="match status" value="1"/>
</dbReference>
<evidence type="ECO:0000313" key="10">
    <source>
        <dbReference type="Proteomes" id="UP000516346"/>
    </source>
</evidence>
<dbReference type="Gene3D" id="3.30.230.10">
    <property type="match status" value="1"/>
</dbReference>
<keyword evidence="2 7" id="KW-0819">tRNA processing</keyword>
<dbReference type="Pfam" id="PF00825">
    <property type="entry name" value="Ribonuclease_P"/>
    <property type="match status" value="1"/>
</dbReference>
<evidence type="ECO:0000256" key="8">
    <source>
        <dbReference type="NCBIfam" id="TIGR00188"/>
    </source>
</evidence>
<dbReference type="GO" id="GO:0000049">
    <property type="term" value="F:tRNA binding"/>
    <property type="evidence" value="ECO:0007669"/>
    <property type="project" value="UniProtKB-UniRule"/>
</dbReference>
<evidence type="ECO:0000256" key="1">
    <source>
        <dbReference type="ARBA" id="ARBA00002663"/>
    </source>
</evidence>
<dbReference type="PROSITE" id="PS00648">
    <property type="entry name" value="RIBONUCLEASE_P"/>
    <property type="match status" value="1"/>
</dbReference>
<evidence type="ECO:0000313" key="9">
    <source>
        <dbReference type="EMBL" id="QNS01772.1"/>
    </source>
</evidence>
<sequence>MLHYFFKKNMRLLNSKSFQYIFNQPNIQSTLEMSVFGRMNFLEHPRLGLIIPRKNVRYAHNRNLIKRLIRETFRMLQYKLISMDFIVTVRKHTLRLSNKKIITILQNLWLHYYR</sequence>
<evidence type="ECO:0000256" key="5">
    <source>
        <dbReference type="ARBA" id="ARBA00022801"/>
    </source>
</evidence>
<keyword evidence="4 7" id="KW-0255">Endonuclease</keyword>
<dbReference type="EC" id="3.1.26.5" evidence="7 8"/>
<proteinExistence type="inferred from homology"/>
<dbReference type="InterPro" id="IPR020568">
    <property type="entry name" value="Ribosomal_Su5_D2-typ_SF"/>
</dbReference>
<dbReference type="GO" id="GO:0001682">
    <property type="term" value="P:tRNA 5'-leader removal"/>
    <property type="evidence" value="ECO:0007669"/>
    <property type="project" value="UniProtKB-UniRule"/>
</dbReference>
<comment type="catalytic activity">
    <reaction evidence="7">
        <text>Endonucleolytic cleavage of RNA, removing 5'-extranucleotides from tRNA precursor.</text>
        <dbReference type="EC" id="3.1.26.5"/>
    </reaction>
</comment>
<dbReference type="PANTHER" id="PTHR33992:SF1">
    <property type="entry name" value="RIBONUCLEASE P PROTEIN COMPONENT"/>
    <property type="match status" value="1"/>
</dbReference>
<dbReference type="NCBIfam" id="TIGR00188">
    <property type="entry name" value="rnpA"/>
    <property type="match status" value="1"/>
</dbReference>
<keyword evidence="6 7" id="KW-0694">RNA-binding</keyword>
<dbReference type="HAMAP" id="MF_00227">
    <property type="entry name" value="RNase_P"/>
    <property type="match status" value="1"/>
</dbReference>
<protein>
    <recommendedName>
        <fullName evidence="7 8">Ribonuclease P protein component</fullName>
        <shortName evidence="7">RNase P protein</shortName>
        <shortName evidence="7">RNaseP protein</shortName>
        <ecNumber evidence="7 8">3.1.26.5</ecNumber>
    </recommendedName>
    <alternativeName>
        <fullName evidence="7">Protein C5</fullName>
    </alternativeName>
</protein>
<comment type="function">
    <text evidence="1 7">RNaseP catalyzes the removal of the 5'-leader sequence from pre-tRNA to produce the mature 5'-terminus. It can also cleave other RNA substrates such as 4.5S RNA. The protein component plays an auxiliary but essential role in vivo by binding to the 5'-leader sequence and broadening the substrate specificity of the ribozyme.</text>
</comment>
<gene>
    <name evidence="7 9" type="primary">rnpA</name>
    <name evidence="9" type="ORF">ICW73_02215</name>
</gene>
<evidence type="ECO:0000256" key="2">
    <source>
        <dbReference type="ARBA" id="ARBA00022694"/>
    </source>
</evidence>
<organism evidence="9 10">
    <name type="scientific">Buchnera aphidicola</name>
    <name type="common">Pentalonia nigronervosa</name>
    <dbReference type="NCBI Taxonomy" id="1309793"/>
    <lineage>
        <taxon>Bacteria</taxon>
        <taxon>Pseudomonadati</taxon>
        <taxon>Pseudomonadota</taxon>
        <taxon>Gammaproteobacteria</taxon>
        <taxon>Enterobacterales</taxon>
        <taxon>Erwiniaceae</taxon>
        <taxon>Buchnera</taxon>
    </lineage>
</organism>
<reference evidence="9 10" key="1">
    <citation type="submission" date="2020-09" db="EMBL/GenBank/DDBJ databases">
        <title>Genome sequence of the banana aphid, Pentalonia nigronervosa Coquerel (Hemiptera: Aphididae) and its symbionts.</title>
        <authorList>
            <person name="Mathers T.C."/>
            <person name="Mugford S.T."/>
            <person name="Hogenhout S.A."/>
            <person name="Tripathi L."/>
        </authorList>
    </citation>
    <scope>NUCLEOTIDE SEQUENCE [LARGE SCALE GENOMIC DNA]</scope>
    <source>
        <strain evidence="9">Ba4</strain>
    </source>
</reference>
<dbReference type="EMBL" id="CP061275">
    <property type="protein sequence ID" value="QNS01772.1"/>
    <property type="molecule type" value="Genomic_DNA"/>
</dbReference>
<keyword evidence="5 7" id="KW-0378">Hydrolase</keyword>
<keyword evidence="3 7" id="KW-0540">Nuclease</keyword>
<evidence type="ECO:0000256" key="6">
    <source>
        <dbReference type="ARBA" id="ARBA00022884"/>
    </source>
</evidence>
<comment type="similarity">
    <text evidence="7">Belongs to the RnpA family.</text>
</comment>
<dbReference type="InterPro" id="IPR020539">
    <property type="entry name" value="RNase_P_CS"/>
</dbReference>
<evidence type="ECO:0000256" key="4">
    <source>
        <dbReference type="ARBA" id="ARBA00022759"/>
    </source>
</evidence>
<dbReference type="InterPro" id="IPR014721">
    <property type="entry name" value="Ribsml_uS5_D2-typ_fold_subgr"/>
</dbReference>
<evidence type="ECO:0000256" key="7">
    <source>
        <dbReference type="HAMAP-Rule" id="MF_00227"/>
    </source>
</evidence>
<dbReference type="InterPro" id="IPR000100">
    <property type="entry name" value="RNase_P"/>
</dbReference>
<comment type="subunit">
    <text evidence="7">Consists of a catalytic RNA component (M1 or rnpB) and a protein subunit.</text>
</comment>